<keyword evidence="3" id="KW-1185">Reference proteome</keyword>
<feature type="region of interest" description="Disordered" evidence="1">
    <location>
        <begin position="1"/>
        <end position="31"/>
    </location>
</feature>
<evidence type="ECO:0000256" key="1">
    <source>
        <dbReference type="SAM" id="MobiDB-lite"/>
    </source>
</evidence>
<dbReference type="OrthoDB" id="3250324at2759"/>
<reference evidence="3" key="1">
    <citation type="journal article" date="2014" name="Proc. Natl. Acad. Sci. U.S.A.">
        <title>Extensive sampling of basidiomycete genomes demonstrates inadequacy of the white-rot/brown-rot paradigm for wood decay fungi.</title>
        <authorList>
            <person name="Riley R."/>
            <person name="Salamov A.A."/>
            <person name="Brown D.W."/>
            <person name="Nagy L.G."/>
            <person name="Floudas D."/>
            <person name="Held B.W."/>
            <person name="Levasseur A."/>
            <person name="Lombard V."/>
            <person name="Morin E."/>
            <person name="Otillar R."/>
            <person name="Lindquist E.A."/>
            <person name="Sun H."/>
            <person name="LaButti K.M."/>
            <person name="Schmutz J."/>
            <person name="Jabbour D."/>
            <person name="Luo H."/>
            <person name="Baker S.E."/>
            <person name="Pisabarro A.G."/>
            <person name="Walton J.D."/>
            <person name="Blanchette R.A."/>
            <person name="Henrissat B."/>
            <person name="Martin F."/>
            <person name="Cullen D."/>
            <person name="Hibbett D.S."/>
            <person name="Grigoriev I.V."/>
        </authorList>
    </citation>
    <scope>NUCLEOTIDE SEQUENCE [LARGE SCALE GENOMIC DNA]</scope>
    <source>
        <strain evidence="3">FD-172 SS1</strain>
    </source>
</reference>
<name>A0A067M818_BOTB1</name>
<dbReference type="Proteomes" id="UP000027195">
    <property type="component" value="Unassembled WGS sequence"/>
</dbReference>
<evidence type="ECO:0000313" key="3">
    <source>
        <dbReference type="Proteomes" id="UP000027195"/>
    </source>
</evidence>
<gene>
    <name evidence="2" type="ORF">BOTBODRAFT_177106</name>
</gene>
<dbReference type="SUPFAM" id="SSF140996">
    <property type="entry name" value="Hermes dimerisation domain"/>
    <property type="match status" value="1"/>
</dbReference>
<dbReference type="HOGENOM" id="CLU_2573581_0_0_1"/>
<dbReference type="EMBL" id="KL198056">
    <property type="protein sequence ID" value="KDQ11719.1"/>
    <property type="molecule type" value="Genomic_DNA"/>
</dbReference>
<evidence type="ECO:0000313" key="2">
    <source>
        <dbReference type="EMBL" id="KDQ11719.1"/>
    </source>
</evidence>
<protein>
    <submittedName>
        <fullName evidence="2">Uncharacterized protein</fullName>
    </submittedName>
</protein>
<dbReference type="AlphaFoldDB" id="A0A067M818"/>
<accession>A0A067M818</accession>
<proteinExistence type="predicted"/>
<dbReference type="InParanoid" id="A0A067M818"/>
<organism evidence="2 3">
    <name type="scientific">Botryobasidium botryosum (strain FD-172 SS1)</name>
    <dbReference type="NCBI Taxonomy" id="930990"/>
    <lineage>
        <taxon>Eukaryota</taxon>
        <taxon>Fungi</taxon>
        <taxon>Dikarya</taxon>
        <taxon>Basidiomycota</taxon>
        <taxon>Agaricomycotina</taxon>
        <taxon>Agaricomycetes</taxon>
        <taxon>Cantharellales</taxon>
        <taxon>Botryobasidiaceae</taxon>
        <taxon>Botryobasidium</taxon>
    </lineage>
</organism>
<sequence>MVVTQKLKGWEKHSLDSTSAGNTTARDKPDGVPVFSIEGFLECLARWIVVDDQSFNVVESPEFRDLLAFIGAAAGQDPGLS</sequence>